<feature type="region of interest" description="Disordered" evidence="1">
    <location>
        <begin position="1"/>
        <end position="85"/>
    </location>
</feature>
<organism evidence="2 3">
    <name type="scientific">Arabidopsis thaliana</name>
    <name type="common">Mouse-ear cress</name>
    <dbReference type="NCBI Taxonomy" id="3702"/>
    <lineage>
        <taxon>Eukaryota</taxon>
        <taxon>Viridiplantae</taxon>
        <taxon>Streptophyta</taxon>
        <taxon>Embryophyta</taxon>
        <taxon>Tracheophyta</taxon>
        <taxon>Spermatophyta</taxon>
        <taxon>Magnoliopsida</taxon>
        <taxon>eudicotyledons</taxon>
        <taxon>Gunneridae</taxon>
        <taxon>Pentapetalae</taxon>
        <taxon>rosids</taxon>
        <taxon>malvids</taxon>
        <taxon>Brassicales</taxon>
        <taxon>Brassicaceae</taxon>
        <taxon>Camelineae</taxon>
        <taxon>Arabidopsis</taxon>
    </lineage>
</organism>
<reference evidence="2 3" key="1">
    <citation type="submission" date="2019-12" db="EMBL/GenBank/DDBJ databases">
        <authorList>
            <person name="Jiao W.-B."/>
            <person name="Schneeberger K."/>
        </authorList>
    </citation>
    <scope>NUCLEOTIDE SEQUENCE [LARGE SCALE GENOMIC DNA]</scope>
    <source>
        <strain evidence="3">cv. C24</strain>
    </source>
</reference>
<protein>
    <submittedName>
        <fullName evidence="2">Uncharacterized protein</fullName>
    </submittedName>
</protein>
<dbReference type="EMBL" id="CACSHJ010000089">
    <property type="protein sequence ID" value="CAA0385517.1"/>
    <property type="molecule type" value="Genomic_DNA"/>
</dbReference>
<dbReference type="Proteomes" id="UP000434276">
    <property type="component" value="Unassembled WGS sequence"/>
</dbReference>
<evidence type="ECO:0000313" key="3">
    <source>
        <dbReference type="Proteomes" id="UP000434276"/>
    </source>
</evidence>
<proteinExistence type="predicted"/>
<gene>
    <name evidence="2" type="ORF">C24_LOCUS15296</name>
</gene>
<feature type="compositionally biased region" description="Acidic residues" evidence="1">
    <location>
        <begin position="12"/>
        <end position="81"/>
    </location>
</feature>
<evidence type="ECO:0000256" key="1">
    <source>
        <dbReference type="SAM" id="MobiDB-lite"/>
    </source>
</evidence>
<dbReference type="AlphaFoldDB" id="A0A5S9XJK3"/>
<sequence>MADEKEIVDIYSSDEEYDEDDDDDDDTDGESSDEDDEEEDRNLSGDDSESSEDDYTDSNSDSDDDDEEDDDDDEEEEEEDSLVDKVTRLLKGKSLNWNWIIQVLARNWGMETRLTRTHFLAEKLFLRIKDRSMKEAVYQRSSIAKNYKKATRLVNDLLMT</sequence>
<name>A0A5S9XJK3_ARATH</name>
<evidence type="ECO:0000313" key="2">
    <source>
        <dbReference type="EMBL" id="CAA0385517.1"/>
    </source>
</evidence>
<accession>A0A5S9XJK3</accession>